<evidence type="ECO:0008006" key="3">
    <source>
        <dbReference type="Google" id="ProtNLM"/>
    </source>
</evidence>
<name>A0A1Q3AT41_CEPFO</name>
<gene>
    <name evidence="1" type="ORF">CFOL_v3_02412</name>
</gene>
<dbReference type="InParanoid" id="A0A1Q3AT41"/>
<dbReference type="Proteomes" id="UP000187406">
    <property type="component" value="Unassembled WGS sequence"/>
</dbReference>
<proteinExistence type="predicted"/>
<evidence type="ECO:0000313" key="2">
    <source>
        <dbReference type="Proteomes" id="UP000187406"/>
    </source>
</evidence>
<organism evidence="1 2">
    <name type="scientific">Cephalotus follicularis</name>
    <name type="common">Albany pitcher plant</name>
    <dbReference type="NCBI Taxonomy" id="3775"/>
    <lineage>
        <taxon>Eukaryota</taxon>
        <taxon>Viridiplantae</taxon>
        <taxon>Streptophyta</taxon>
        <taxon>Embryophyta</taxon>
        <taxon>Tracheophyta</taxon>
        <taxon>Spermatophyta</taxon>
        <taxon>Magnoliopsida</taxon>
        <taxon>eudicotyledons</taxon>
        <taxon>Gunneridae</taxon>
        <taxon>Pentapetalae</taxon>
        <taxon>rosids</taxon>
        <taxon>fabids</taxon>
        <taxon>Oxalidales</taxon>
        <taxon>Cephalotaceae</taxon>
        <taxon>Cephalotus</taxon>
    </lineage>
</organism>
<protein>
    <recommendedName>
        <fullName evidence="3">Protein FAR1-RELATED SEQUENCE</fullName>
    </recommendedName>
</protein>
<feature type="non-terminal residue" evidence="1">
    <location>
        <position position="1"/>
    </location>
</feature>
<dbReference type="AlphaFoldDB" id="A0A1Q3AT41"/>
<sequence>ESNVDVEDTSLAKDNVEPIIGKPFATSDDAYTFYNSYAYLRDIFFVGMTTSGRSDSIHSFFDGYVNASTTFWNDNQNCARKELDMGKKSFLISIATCPRESELGMWPSALILERIMPNNGMAPF</sequence>
<reference evidence="2" key="1">
    <citation type="submission" date="2016-04" db="EMBL/GenBank/DDBJ databases">
        <title>Cephalotus genome sequencing.</title>
        <authorList>
            <person name="Fukushima K."/>
            <person name="Hasebe M."/>
            <person name="Fang X."/>
        </authorList>
    </citation>
    <scope>NUCLEOTIDE SEQUENCE [LARGE SCALE GENOMIC DNA]</scope>
    <source>
        <strain evidence="2">cv. St1</strain>
    </source>
</reference>
<dbReference type="EMBL" id="BDDD01000086">
    <property type="protein sequence ID" value="GAV58879.1"/>
    <property type="molecule type" value="Genomic_DNA"/>
</dbReference>
<accession>A0A1Q3AT41</accession>
<keyword evidence="2" id="KW-1185">Reference proteome</keyword>
<comment type="caution">
    <text evidence="1">The sequence shown here is derived from an EMBL/GenBank/DDBJ whole genome shotgun (WGS) entry which is preliminary data.</text>
</comment>
<evidence type="ECO:0000313" key="1">
    <source>
        <dbReference type="EMBL" id="GAV58879.1"/>
    </source>
</evidence>